<keyword evidence="3" id="KW-1185">Reference proteome</keyword>
<dbReference type="Proteomes" id="UP000679307">
    <property type="component" value="Chromosome"/>
</dbReference>
<feature type="transmembrane region" description="Helical" evidence="1">
    <location>
        <begin position="12"/>
        <end position="33"/>
    </location>
</feature>
<name>A0ABX8EKX3_9ACTN</name>
<keyword evidence="1" id="KW-0812">Transmembrane</keyword>
<proteinExistence type="predicted"/>
<feature type="transmembrane region" description="Helical" evidence="1">
    <location>
        <begin position="53"/>
        <end position="77"/>
    </location>
</feature>
<dbReference type="EMBL" id="CP075371">
    <property type="protein sequence ID" value="QVT79718.1"/>
    <property type="molecule type" value="Genomic_DNA"/>
</dbReference>
<reference evidence="2 3" key="1">
    <citation type="submission" date="2021-05" db="EMBL/GenBank/DDBJ databases">
        <title>Complete genome of Nocardioides aquaticus KCTC 9944T isolated from meromictic and hypersaline Ekho Lake, Antarctica.</title>
        <authorList>
            <person name="Hwang K."/>
            <person name="Kim K.M."/>
            <person name="Choe H."/>
        </authorList>
    </citation>
    <scope>NUCLEOTIDE SEQUENCE [LARGE SCALE GENOMIC DNA]</scope>
    <source>
        <strain evidence="2 3">KCTC 9944</strain>
    </source>
</reference>
<accession>A0ABX8EKX3</accession>
<keyword evidence="1" id="KW-1133">Transmembrane helix</keyword>
<evidence type="ECO:0000313" key="3">
    <source>
        <dbReference type="Proteomes" id="UP000679307"/>
    </source>
</evidence>
<protein>
    <submittedName>
        <fullName evidence="2">Uncharacterized protein</fullName>
    </submittedName>
</protein>
<evidence type="ECO:0000256" key="1">
    <source>
        <dbReference type="SAM" id="Phobius"/>
    </source>
</evidence>
<organism evidence="2 3">
    <name type="scientific">Nocardioides aquaticus</name>
    <dbReference type="NCBI Taxonomy" id="160826"/>
    <lineage>
        <taxon>Bacteria</taxon>
        <taxon>Bacillati</taxon>
        <taxon>Actinomycetota</taxon>
        <taxon>Actinomycetes</taxon>
        <taxon>Propionibacteriales</taxon>
        <taxon>Nocardioidaceae</taxon>
        <taxon>Nocardioides</taxon>
    </lineage>
</organism>
<sequence>MPATGATIGGMTWSGVLGAIGGTVAFIAVYWFAFAHTDWTSNTINATDSQALLFTLVVWFFPAVLAAGMVVSAAVELDLKLYRRRRRAELAAREAALDEAPHVEPSPEVRTEQQFNRATGGSLFDL</sequence>
<evidence type="ECO:0000313" key="2">
    <source>
        <dbReference type="EMBL" id="QVT79718.1"/>
    </source>
</evidence>
<gene>
    <name evidence="2" type="ORF">ENKNEFLB_02108</name>
</gene>
<keyword evidence="1" id="KW-0472">Membrane</keyword>